<name>A0A8S5RJK6_9VIRU</name>
<protein>
    <submittedName>
        <fullName evidence="1">Uncharacterized protein</fullName>
    </submittedName>
</protein>
<accession>A0A8S5RJK6</accession>
<organism evidence="1">
    <name type="scientific">virus sp. ctBM815</name>
    <dbReference type="NCBI Taxonomy" id="2825806"/>
    <lineage>
        <taxon>Viruses</taxon>
    </lineage>
</organism>
<reference evidence="1" key="1">
    <citation type="journal article" date="2021" name="Proc. Natl. Acad. Sci. U.S.A.">
        <title>A Catalog of Tens of Thousands of Viruses from Human Metagenomes Reveals Hidden Associations with Chronic Diseases.</title>
        <authorList>
            <person name="Tisza M.J."/>
            <person name="Buck C.B."/>
        </authorList>
    </citation>
    <scope>NUCLEOTIDE SEQUENCE</scope>
    <source>
        <strain evidence="1">CtBM815</strain>
    </source>
</reference>
<proteinExistence type="predicted"/>
<evidence type="ECO:0000313" key="1">
    <source>
        <dbReference type="EMBL" id="DAE31551.1"/>
    </source>
</evidence>
<sequence length="52" mass="6073">MWLNISSNSLWNYVLTILKCTICFNYSVSIISKSLDLLYNLIVCQRNLAWNS</sequence>
<dbReference type="EMBL" id="BK059109">
    <property type="protein sequence ID" value="DAE31551.1"/>
    <property type="molecule type" value="Genomic_DNA"/>
</dbReference>